<dbReference type="AlphaFoldDB" id="A0A016T2J2"/>
<dbReference type="Pfam" id="PF03564">
    <property type="entry name" value="DUF1759"/>
    <property type="match status" value="1"/>
</dbReference>
<protein>
    <submittedName>
        <fullName evidence="1">Uncharacterized protein</fullName>
    </submittedName>
</protein>
<comment type="caution">
    <text evidence="1">The sequence shown here is derived from an EMBL/GenBank/DDBJ whole genome shotgun (WGS) entry which is preliminary data.</text>
</comment>
<reference evidence="2" key="1">
    <citation type="journal article" date="2015" name="Nat. Genet.">
        <title>The genome and transcriptome of the zoonotic hookworm Ancylostoma ceylanicum identify infection-specific gene families.</title>
        <authorList>
            <person name="Schwarz E.M."/>
            <person name="Hu Y."/>
            <person name="Antoshechkin I."/>
            <person name="Miller M.M."/>
            <person name="Sternberg P.W."/>
            <person name="Aroian R.V."/>
        </authorList>
    </citation>
    <scope>NUCLEOTIDE SEQUENCE</scope>
    <source>
        <strain evidence="2">HY135</strain>
    </source>
</reference>
<dbReference type="OrthoDB" id="5864015at2759"/>
<sequence length="132" mass="15200">MAEGSVLSAFDYMLILRARLRPFKYFTTVAPRLASPTTGPTPQSKKLELPALPVPSFSGNIWEWDNFWELFNGNVHSQDLSSLYKFNYLLNALKGLQILKEIWEKPQEEWTIESSVPFVTRWDVTSPTPVHK</sequence>
<name>A0A016T2J2_9BILA</name>
<proteinExistence type="predicted"/>
<dbReference type="InterPro" id="IPR005312">
    <property type="entry name" value="DUF1759"/>
</dbReference>
<dbReference type="Proteomes" id="UP000024635">
    <property type="component" value="Unassembled WGS sequence"/>
</dbReference>
<dbReference type="EMBL" id="JARK01001483">
    <property type="protein sequence ID" value="EYB96799.1"/>
    <property type="molecule type" value="Genomic_DNA"/>
</dbReference>
<accession>A0A016T2J2</accession>
<gene>
    <name evidence="1" type="primary">Acey_s0147.g2614</name>
    <name evidence="1" type="ORF">Y032_0147g2614</name>
</gene>
<keyword evidence="2" id="KW-1185">Reference proteome</keyword>
<evidence type="ECO:0000313" key="1">
    <source>
        <dbReference type="EMBL" id="EYB96799.1"/>
    </source>
</evidence>
<organism evidence="1 2">
    <name type="scientific">Ancylostoma ceylanicum</name>
    <dbReference type="NCBI Taxonomy" id="53326"/>
    <lineage>
        <taxon>Eukaryota</taxon>
        <taxon>Metazoa</taxon>
        <taxon>Ecdysozoa</taxon>
        <taxon>Nematoda</taxon>
        <taxon>Chromadorea</taxon>
        <taxon>Rhabditida</taxon>
        <taxon>Rhabditina</taxon>
        <taxon>Rhabditomorpha</taxon>
        <taxon>Strongyloidea</taxon>
        <taxon>Ancylostomatidae</taxon>
        <taxon>Ancylostomatinae</taxon>
        <taxon>Ancylostoma</taxon>
    </lineage>
</organism>
<evidence type="ECO:0000313" key="2">
    <source>
        <dbReference type="Proteomes" id="UP000024635"/>
    </source>
</evidence>